<proteinExistence type="predicted"/>
<accession>A0ACC0B8I0</accession>
<dbReference type="Proteomes" id="UP001060085">
    <property type="component" value="Linkage Group LG04"/>
</dbReference>
<name>A0ACC0B8I0_CATRO</name>
<dbReference type="EMBL" id="CM044704">
    <property type="protein sequence ID" value="KAI5668972.1"/>
    <property type="molecule type" value="Genomic_DNA"/>
</dbReference>
<organism evidence="1 2">
    <name type="scientific">Catharanthus roseus</name>
    <name type="common">Madagascar periwinkle</name>
    <name type="synonym">Vinca rosea</name>
    <dbReference type="NCBI Taxonomy" id="4058"/>
    <lineage>
        <taxon>Eukaryota</taxon>
        <taxon>Viridiplantae</taxon>
        <taxon>Streptophyta</taxon>
        <taxon>Embryophyta</taxon>
        <taxon>Tracheophyta</taxon>
        <taxon>Spermatophyta</taxon>
        <taxon>Magnoliopsida</taxon>
        <taxon>eudicotyledons</taxon>
        <taxon>Gunneridae</taxon>
        <taxon>Pentapetalae</taxon>
        <taxon>asterids</taxon>
        <taxon>lamiids</taxon>
        <taxon>Gentianales</taxon>
        <taxon>Apocynaceae</taxon>
        <taxon>Rauvolfioideae</taxon>
        <taxon>Vinceae</taxon>
        <taxon>Catharanthinae</taxon>
        <taxon>Catharanthus</taxon>
    </lineage>
</organism>
<keyword evidence="2" id="KW-1185">Reference proteome</keyword>
<protein>
    <submittedName>
        <fullName evidence="1">Uncharacterized protein</fullName>
    </submittedName>
</protein>
<evidence type="ECO:0000313" key="2">
    <source>
        <dbReference type="Proteomes" id="UP001060085"/>
    </source>
</evidence>
<sequence length="217" mass="25515">MDPILWSVRMTMRVLSFYEEHHIFYFTLYSINNDNKMCYLWTIVLIEFIPIQPHTISITHDTNTINMMEHVTTMTQMISDQPSMLYPTVDEDDDENDHSDEDYVVSTASESDNNNDAEEEELQTPRYLSQTSSKKCKYYFKRVVRTRGHVAVNDKHIHCLVLMLLQFVEKMVREQTLMAQDFGGKWIIEIRILPQDVADVVCRDIIEKIIITLVQAI</sequence>
<comment type="caution">
    <text evidence="1">The sequence shown here is derived from an EMBL/GenBank/DDBJ whole genome shotgun (WGS) entry which is preliminary data.</text>
</comment>
<reference evidence="2" key="1">
    <citation type="journal article" date="2023" name="Nat. Plants">
        <title>Single-cell RNA sequencing provides a high-resolution roadmap for understanding the multicellular compartmentation of specialized metabolism.</title>
        <authorList>
            <person name="Sun S."/>
            <person name="Shen X."/>
            <person name="Li Y."/>
            <person name="Li Y."/>
            <person name="Wang S."/>
            <person name="Li R."/>
            <person name="Zhang H."/>
            <person name="Shen G."/>
            <person name="Guo B."/>
            <person name="Wei J."/>
            <person name="Xu J."/>
            <person name="St-Pierre B."/>
            <person name="Chen S."/>
            <person name="Sun C."/>
        </authorList>
    </citation>
    <scope>NUCLEOTIDE SEQUENCE [LARGE SCALE GENOMIC DNA]</scope>
</reference>
<evidence type="ECO:0000313" key="1">
    <source>
        <dbReference type="EMBL" id="KAI5668972.1"/>
    </source>
</evidence>
<gene>
    <name evidence="1" type="ORF">M9H77_18825</name>
</gene>